<dbReference type="InterPro" id="IPR003347">
    <property type="entry name" value="JmjC_dom"/>
</dbReference>
<dbReference type="AlphaFoldDB" id="A0A1Y5HZC3"/>
<dbReference type="SUPFAM" id="SSF51197">
    <property type="entry name" value="Clavaminate synthase-like"/>
    <property type="match status" value="1"/>
</dbReference>
<reference evidence="3" key="1">
    <citation type="submission" date="2017-04" db="EMBL/GenBank/DDBJ databases">
        <title>Population genomics of picophytoplankton unveils novel chromosome hypervariability.</title>
        <authorList>
            <consortium name="DOE Joint Genome Institute"/>
            <person name="Blanc-Mathieu R."/>
            <person name="Krasovec M."/>
            <person name="Hebrard M."/>
            <person name="Yau S."/>
            <person name="Desgranges E."/>
            <person name="Martin J."/>
            <person name="Schackwitz W."/>
            <person name="Kuo A."/>
            <person name="Salin G."/>
            <person name="Donnadieu C."/>
            <person name="Desdevises Y."/>
            <person name="Sanchez-Ferandin S."/>
            <person name="Moreau H."/>
            <person name="Rivals E."/>
            <person name="Grigoriev I.V."/>
            <person name="Grimsley N."/>
            <person name="Eyre-Walker A."/>
            <person name="Piganeau G."/>
        </authorList>
    </citation>
    <scope>NUCLEOTIDE SEQUENCE [LARGE SCALE GENOMIC DNA]</scope>
    <source>
        <strain evidence="3">RCC 1115</strain>
    </source>
</reference>
<accession>A0A1Y5HZC3</accession>
<organism evidence="3">
    <name type="scientific">Ostreococcus tauri</name>
    <name type="common">Marine green alga</name>
    <dbReference type="NCBI Taxonomy" id="70448"/>
    <lineage>
        <taxon>Eukaryota</taxon>
        <taxon>Viridiplantae</taxon>
        <taxon>Chlorophyta</taxon>
        <taxon>Mamiellophyceae</taxon>
        <taxon>Mamiellales</taxon>
        <taxon>Bathycoccaceae</taxon>
        <taxon>Ostreococcus</taxon>
    </lineage>
</organism>
<evidence type="ECO:0000256" key="1">
    <source>
        <dbReference type="ARBA" id="ARBA00006801"/>
    </source>
</evidence>
<name>A0A1Y5HZC3_OSTTA</name>
<evidence type="ECO:0000313" key="3">
    <source>
        <dbReference type="EMBL" id="OUS42629.1"/>
    </source>
</evidence>
<dbReference type="InterPro" id="IPR014710">
    <property type="entry name" value="RmlC-like_jellyroll"/>
</dbReference>
<feature type="domain" description="JmjC" evidence="2">
    <location>
        <begin position="163"/>
        <end position="315"/>
    </location>
</feature>
<dbReference type="Pfam" id="PF13621">
    <property type="entry name" value="Cupin_8"/>
    <property type="match status" value="1"/>
</dbReference>
<comment type="similarity">
    <text evidence="1">Belongs to the JARID1 histone demethylase family.</text>
</comment>
<protein>
    <submittedName>
        <fullName evidence="3">Hypoxia-inducible factor 1, alpha subunit inhibitor</fullName>
    </submittedName>
</protein>
<proteinExistence type="inferred from homology"/>
<dbReference type="PANTHER" id="PTHR12461">
    <property type="entry name" value="HYPOXIA-INDUCIBLE FACTOR 1 ALPHA INHIBITOR-RELATED"/>
    <property type="match status" value="1"/>
</dbReference>
<dbReference type="EMBL" id="KZ155838">
    <property type="protein sequence ID" value="OUS42629.1"/>
    <property type="molecule type" value="Genomic_DNA"/>
</dbReference>
<dbReference type="InterPro" id="IPR043519">
    <property type="entry name" value="NT_sf"/>
</dbReference>
<dbReference type="Gene3D" id="2.60.120.10">
    <property type="entry name" value="Jelly Rolls"/>
    <property type="match status" value="1"/>
</dbReference>
<evidence type="ECO:0000259" key="2">
    <source>
        <dbReference type="PROSITE" id="PS51184"/>
    </source>
</evidence>
<dbReference type="PANTHER" id="PTHR12461:SF105">
    <property type="entry name" value="HYPOXIA-INDUCIBLE FACTOR 1-ALPHA INHIBITOR"/>
    <property type="match status" value="1"/>
</dbReference>
<sequence>MAPAPALADVAGEARVRVIGALGGRLRARAGWALTPPKRSDDARVRGRVAEIAWNGDTDGLRKALAVLRDPLIVRGGCASWTSSRAWTVEGLARTRAGWMCETRAPRDAEEATTSGRTFTYCEESHEAVRRGAFEAPSVTVRMPFAMALARVLGYGGGGGAYVQAELEEDMKRECEGGASDAFDTLGEESQAKRLWLSLAGSVTPLHYDASWSTLAQVGSGSKRMLLYQPFALASMALYPDWHPLRRRGRRFPKRQLAWEAIVEPGDVLIFPPRFAHYTESVARDDDECISMSVTQRFRREKQPRDDEAASNDDVASKFRRWTDHRDRPNSLSRLILLGLVDSHAGDIMDRDARTGEVAPIDVSGWQSSMNDEWRIATEECAFIVRECVGDENLLGIYCRGSVARGRARAKISDVDLIVIARANVNEDSIRDQISERWLPRFSHFIRKSDLQFEYASSETEVSDPALRFVLATQSVTVFGSPLPDSLPPSARVPTVQVLNDIHDDISHALAHGSERAIVWVLKRLIRASFEKHALHHASGYTRDLFHCVQFASVHADDDILSDLATALVVCIHSPRIIYGEFLWRGLSEALVRRLETCLL</sequence>
<dbReference type="InterPro" id="IPR041667">
    <property type="entry name" value="Cupin_8"/>
</dbReference>
<dbReference type="eggNOG" id="KOG2132">
    <property type="taxonomic scope" value="Eukaryota"/>
</dbReference>
<dbReference type="PROSITE" id="PS51184">
    <property type="entry name" value="JMJC"/>
    <property type="match status" value="1"/>
</dbReference>
<dbReference type="SUPFAM" id="SSF81301">
    <property type="entry name" value="Nucleotidyltransferase"/>
    <property type="match status" value="1"/>
</dbReference>
<dbReference type="Proteomes" id="UP000195557">
    <property type="component" value="Unassembled WGS sequence"/>
</dbReference>
<gene>
    <name evidence="3" type="ORF">BE221DRAFT_201479</name>
</gene>